<organism evidence="3 4">
    <name type="scientific">Aspergillus calidoustus</name>
    <dbReference type="NCBI Taxonomy" id="454130"/>
    <lineage>
        <taxon>Eukaryota</taxon>
        <taxon>Fungi</taxon>
        <taxon>Dikarya</taxon>
        <taxon>Ascomycota</taxon>
        <taxon>Pezizomycotina</taxon>
        <taxon>Eurotiomycetes</taxon>
        <taxon>Eurotiomycetidae</taxon>
        <taxon>Eurotiales</taxon>
        <taxon>Aspergillaceae</taxon>
        <taxon>Aspergillus</taxon>
        <taxon>Aspergillus subgen. Nidulantes</taxon>
    </lineage>
</organism>
<dbReference type="EMBL" id="CDMC01000018">
    <property type="protein sequence ID" value="CEL10344.1"/>
    <property type="molecule type" value="Genomic_DNA"/>
</dbReference>
<sequence>MPLTRCISTHCRLTAYSHLLDPIPTVHGFISFTRSQQSARGYYSPRQRIKPIEEKASTAFHNTPKSTFIGRERELKKIWDSLRPQEPPKRRVAVLHGPDGLGKTRLAAQFAQLHSEQFTSVWWVDGSSKNTMLASLAQLASRLPTSEVLSYLSQPMSGGGILKRQSSMVSDYLRSSTDTRWLLVVDGLAGDMAKLDDFVPGGDHGSVLVTTTSLQPQVLEGEFHTVKPLSPQESLALLTHLTSDGAGEVPSSEIEEQAKMMLTRHLEGLPFALILAAAYVQHTGLSTSSYLSLYLAARRAAPATEECPLTTACKLSYQGVKLLNPLAANVLFFLSCYNHTNIASSVLDHAQHMPRIDALLQSSNHEMRQAIKTLQDFLLITVYSEGKSEFYNIHPMIQSWCRRIISTNEQKPQNIQATALHSLGKMAAAATNPQEPDRDAKEQSLLPHADEMRGLLQHASAIPSSITTLEAITNIGSLYQSQGLLSEAEGMYLHALDHADNMYSRWHPTTRRILRTLRRIRFQRGRMGYLIAQYWWVSVLFRTWELLAGSVLIILSIGTWLILALIIFFAWLVTRLAWMDGQTDSDQGVDLHGEKRGEERRSV</sequence>
<dbReference type="GO" id="GO:0043531">
    <property type="term" value="F:ADP binding"/>
    <property type="evidence" value="ECO:0007669"/>
    <property type="project" value="InterPro"/>
</dbReference>
<dbReference type="PANTHER" id="PTHR47691">
    <property type="entry name" value="REGULATOR-RELATED"/>
    <property type="match status" value="1"/>
</dbReference>
<dbReference type="STRING" id="454130.A0A0U5GHJ6"/>
<keyword evidence="1" id="KW-1133">Transmembrane helix</keyword>
<feature type="transmembrane region" description="Helical" evidence="1">
    <location>
        <begin position="550"/>
        <end position="573"/>
    </location>
</feature>
<feature type="domain" description="Orc1-like AAA ATPase" evidence="2">
    <location>
        <begin position="67"/>
        <end position="154"/>
    </location>
</feature>
<gene>
    <name evidence="3" type="ORF">ASPCAL13465</name>
</gene>
<evidence type="ECO:0000259" key="2">
    <source>
        <dbReference type="Pfam" id="PF13191"/>
    </source>
</evidence>
<dbReference type="Pfam" id="PF13191">
    <property type="entry name" value="AAA_16"/>
    <property type="match status" value="1"/>
</dbReference>
<keyword evidence="1" id="KW-0472">Membrane</keyword>
<name>A0A0U5GHJ6_ASPCI</name>
<evidence type="ECO:0000256" key="1">
    <source>
        <dbReference type="SAM" id="Phobius"/>
    </source>
</evidence>
<dbReference type="Gene3D" id="1.25.40.10">
    <property type="entry name" value="Tetratricopeptide repeat domain"/>
    <property type="match status" value="1"/>
</dbReference>
<evidence type="ECO:0000313" key="4">
    <source>
        <dbReference type="Proteomes" id="UP000054771"/>
    </source>
</evidence>
<dbReference type="PANTHER" id="PTHR47691:SF3">
    <property type="entry name" value="HTH-TYPE TRANSCRIPTIONAL REGULATOR RV0890C-RELATED"/>
    <property type="match status" value="1"/>
</dbReference>
<dbReference type="AlphaFoldDB" id="A0A0U5GHJ6"/>
<dbReference type="Proteomes" id="UP000054771">
    <property type="component" value="Unassembled WGS sequence"/>
</dbReference>
<keyword evidence="4" id="KW-1185">Reference proteome</keyword>
<dbReference type="InterPro" id="IPR027417">
    <property type="entry name" value="P-loop_NTPase"/>
</dbReference>
<dbReference type="Gene3D" id="3.40.50.300">
    <property type="entry name" value="P-loop containing nucleotide triphosphate hydrolases"/>
    <property type="match status" value="1"/>
</dbReference>
<keyword evidence="1" id="KW-0812">Transmembrane</keyword>
<dbReference type="InterPro" id="IPR041664">
    <property type="entry name" value="AAA_16"/>
</dbReference>
<evidence type="ECO:0000313" key="3">
    <source>
        <dbReference type="EMBL" id="CEL10344.1"/>
    </source>
</evidence>
<dbReference type="InterPro" id="IPR011990">
    <property type="entry name" value="TPR-like_helical_dom_sf"/>
</dbReference>
<dbReference type="SUPFAM" id="SSF52540">
    <property type="entry name" value="P-loop containing nucleoside triphosphate hydrolases"/>
    <property type="match status" value="1"/>
</dbReference>
<protein>
    <recommendedName>
        <fullName evidence="2">Orc1-like AAA ATPase domain-containing protein</fullName>
    </recommendedName>
</protein>
<dbReference type="OrthoDB" id="1658288at2759"/>
<proteinExistence type="predicted"/>
<accession>A0A0U5GHJ6</accession>
<reference evidence="4" key="1">
    <citation type="journal article" date="2016" name="Genome Announc.">
        <title>Draft genome sequences of fungus Aspergillus calidoustus.</title>
        <authorList>
            <person name="Horn F."/>
            <person name="Linde J."/>
            <person name="Mattern D.J."/>
            <person name="Walther G."/>
            <person name="Guthke R."/>
            <person name="Scherlach K."/>
            <person name="Martin K."/>
            <person name="Brakhage A.A."/>
            <person name="Petzke L."/>
            <person name="Valiante V."/>
        </authorList>
    </citation>
    <scope>NUCLEOTIDE SEQUENCE [LARGE SCALE GENOMIC DNA]</scope>
    <source>
        <strain evidence="4">SF006504</strain>
    </source>
</reference>